<evidence type="ECO:0000313" key="1">
    <source>
        <dbReference type="EMBL" id="MPN20439.1"/>
    </source>
</evidence>
<dbReference type="AlphaFoldDB" id="A0A645G3Q1"/>
<protein>
    <submittedName>
        <fullName evidence="1">Uncharacterized protein</fullName>
    </submittedName>
</protein>
<sequence>MVLTTFTPSIPPLITNITDVAPIRIPQNNFTFIGASFIFSFDSILISDTVEVIESASVTKDKPINNNIIGLIICDNGNSCNTLSIKASLPFCVAYPTKSTP</sequence>
<gene>
    <name evidence="1" type="ORF">SDC9_167818</name>
</gene>
<reference evidence="1" key="1">
    <citation type="submission" date="2019-08" db="EMBL/GenBank/DDBJ databases">
        <authorList>
            <person name="Kucharzyk K."/>
            <person name="Murdoch R.W."/>
            <person name="Higgins S."/>
            <person name="Loffler F."/>
        </authorList>
    </citation>
    <scope>NUCLEOTIDE SEQUENCE</scope>
</reference>
<proteinExistence type="predicted"/>
<name>A0A645G3Q1_9ZZZZ</name>
<comment type="caution">
    <text evidence="1">The sequence shown here is derived from an EMBL/GenBank/DDBJ whole genome shotgun (WGS) entry which is preliminary data.</text>
</comment>
<dbReference type="EMBL" id="VSSQ01068201">
    <property type="protein sequence ID" value="MPN20439.1"/>
    <property type="molecule type" value="Genomic_DNA"/>
</dbReference>
<accession>A0A645G3Q1</accession>
<organism evidence="1">
    <name type="scientific">bioreactor metagenome</name>
    <dbReference type="NCBI Taxonomy" id="1076179"/>
    <lineage>
        <taxon>unclassified sequences</taxon>
        <taxon>metagenomes</taxon>
        <taxon>ecological metagenomes</taxon>
    </lineage>
</organism>